<evidence type="ECO:0000313" key="3">
    <source>
        <dbReference type="Proteomes" id="UP000821837"/>
    </source>
</evidence>
<reference evidence="2" key="2">
    <citation type="submission" date="2021-09" db="EMBL/GenBank/DDBJ databases">
        <authorList>
            <person name="Jia N."/>
            <person name="Wang J."/>
            <person name="Shi W."/>
            <person name="Du L."/>
            <person name="Sun Y."/>
            <person name="Zhan W."/>
            <person name="Jiang J."/>
            <person name="Wang Q."/>
            <person name="Zhang B."/>
            <person name="Ji P."/>
            <person name="Sakyi L.B."/>
            <person name="Cui X."/>
            <person name="Yuan T."/>
            <person name="Jiang B."/>
            <person name="Yang W."/>
            <person name="Lam T.T.-Y."/>
            <person name="Chang Q."/>
            <person name="Ding S."/>
            <person name="Wang X."/>
            <person name="Zhu J."/>
            <person name="Ruan X."/>
            <person name="Zhao L."/>
            <person name="Wei J."/>
            <person name="Que T."/>
            <person name="Du C."/>
            <person name="Cheng J."/>
            <person name="Dai P."/>
            <person name="Han X."/>
            <person name="Huang E."/>
            <person name="Gao Y."/>
            <person name="Liu J."/>
            <person name="Shao H."/>
            <person name="Ye R."/>
            <person name="Li L."/>
            <person name="Wei W."/>
            <person name="Wang X."/>
            <person name="Wang C."/>
            <person name="Huo Q."/>
            <person name="Li W."/>
            <person name="Guo W."/>
            <person name="Chen H."/>
            <person name="Chen S."/>
            <person name="Zhou L."/>
            <person name="Zhou L."/>
            <person name="Ni X."/>
            <person name="Tian J."/>
            <person name="Zhou Y."/>
            <person name="Sheng Y."/>
            <person name="Liu T."/>
            <person name="Pan Y."/>
            <person name="Xia L."/>
            <person name="Li J."/>
            <person name="Zhao F."/>
            <person name="Cao W."/>
        </authorList>
    </citation>
    <scope>NUCLEOTIDE SEQUENCE</scope>
    <source>
        <strain evidence="2">Rsan-2018</strain>
        <tissue evidence="2">Larvae</tissue>
    </source>
</reference>
<protein>
    <submittedName>
        <fullName evidence="2">Uncharacterized protein</fullName>
    </submittedName>
</protein>
<name>A0A9D4SU04_RHISA</name>
<organism evidence="2 3">
    <name type="scientific">Rhipicephalus sanguineus</name>
    <name type="common">Brown dog tick</name>
    <name type="synonym">Ixodes sanguineus</name>
    <dbReference type="NCBI Taxonomy" id="34632"/>
    <lineage>
        <taxon>Eukaryota</taxon>
        <taxon>Metazoa</taxon>
        <taxon>Ecdysozoa</taxon>
        <taxon>Arthropoda</taxon>
        <taxon>Chelicerata</taxon>
        <taxon>Arachnida</taxon>
        <taxon>Acari</taxon>
        <taxon>Parasitiformes</taxon>
        <taxon>Ixodida</taxon>
        <taxon>Ixodoidea</taxon>
        <taxon>Ixodidae</taxon>
        <taxon>Rhipicephalinae</taxon>
        <taxon>Rhipicephalus</taxon>
        <taxon>Rhipicephalus</taxon>
    </lineage>
</organism>
<evidence type="ECO:0000313" key="2">
    <source>
        <dbReference type="EMBL" id="KAH7951144.1"/>
    </source>
</evidence>
<dbReference type="InterPro" id="IPR005312">
    <property type="entry name" value="DUF1759"/>
</dbReference>
<keyword evidence="3" id="KW-1185">Reference proteome</keyword>
<accession>A0A9D4SU04</accession>
<evidence type="ECO:0000256" key="1">
    <source>
        <dbReference type="SAM" id="MobiDB-lite"/>
    </source>
</evidence>
<dbReference type="PANTHER" id="PTHR22954">
    <property type="entry name" value="RETROVIRAL PROTEASE-RELATED"/>
    <property type="match status" value="1"/>
</dbReference>
<sequence length="193" mass="21543">MARRRHTQPKPTPLLKATHTPGNTESQTPGIVEARMDRLKLKWSTLRTQRFSGASTEWQSWEQFERAVHENDTLSDSEKFLYLRSSLSGKAELAIDGIQVTGANYNTAIELLKERFGRRDVLKQEHLTQLLELPPVRNENEAIGLRRLYDHLQRNIAALAALGAKTDGYGALLSTLANAAIGTSSQLPQGALR</sequence>
<gene>
    <name evidence="2" type="ORF">HPB52_005173</name>
</gene>
<dbReference type="Pfam" id="PF03564">
    <property type="entry name" value="DUF1759"/>
    <property type="match status" value="1"/>
</dbReference>
<dbReference type="Proteomes" id="UP000821837">
    <property type="component" value="Chromosome 5"/>
</dbReference>
<dbReference type="EMBL" id="JABSTV010001251">
    <property type="protein sequence ID" value="KAH7951144.1"/>
    <property type="molecule type" value="Genomic_DNA"/>
</dbReference>
<reference evidence="2" key="1">
    <citation type="journal article" date="2020" name="Cell">
        <title>Large-Scale Comparative Analyses of Tick Genomes Elucidate Their Genetic Diversity and Vector Capacities.</title>
        <authorList>
            <consortium name="Tick Genome and Microbiome Consortium (TIGMIC)"/>
            <person name="Jia N."/>
            <person name="Wang J."/>
            <person name="Shi W."/>
            <person name="Du L."/>
            <person name="Sun Y."/>
            <person name="Zhan W."/>
            <person name="Jiang J.F."/>
            <person name="Wang Q."/>
            <person name="Zhang B."/>
            <person name="Ji P."/>
            <person name="Bell-Sakyi L."/>
            <person name="Cui X.M."/>
            <person name="Yuan T.T."/>
            <person name="Jiang B.G."/>
            <person name="Yang W.F."/>
            <person name="Lam T.T."/>
            <person name="Chang Q.C."/>
            <person name="Ding S.J."/>
            <person name="Wang X.J."/>
            <person name="Zhu J.G."/>
            <person name="Ruan X.D."/>
            <person name="Zhao L."/>
            <person name="Wei J.T."/>
            <person name="Ye R.Z."/>
            <person name="Que T.C."/>
            <person name="Du C.H."/>
            <person name="Zhou Y.H."/>
            <person name="Cheng J.X."/>
            <person name="Dai P.F."/>
            <person name="Guo W.B."/>
            <person name="Han X.H."/>
            <person name="Huang E.J."/>
            <person name="Li L.F."/>
            <person name="Wei W."/>
            <person name="Gao Y.C."/>
            <person name="Liu J.Z."/>
            <person name="Shao H.Z."/>
            <person name="Wang X."/>
            <person name="Wang C.C."/>
            <person name="Yang T.C."/>
            <person name="Huo Q.B."/>
            <person name="Li W."/>
            <person name="Chen H.Y."/>
            <person name="Chen S.E."/>
            <person name="Zhou L.G."/>
            <person name="Ni X.B."/>
            <person name="Tian J.H."/>
            <person name="Sheng Y."/>
            <person name="Liu T."/>
            <person name="Pan Y.S."/>
            <person name="Xia L.Y."/>
            <person name="Li J."/>
            <person name="Zhao F."/>
            <person name="Cao W.C."/>
        </authorList>
    </citation>
    <scope>NUCLEOTIDE SEQUENCE</scope>
    <source>
        <strain evidence="2">Rsan-2018</strain>
    </source>
</reference>
<feature type="region of interest" description="Disordered" evidence="1">
    <location>
        <begin position="1"/>
        <end position="28"/>
    </location>
</feature>
<proteinExistence type="predicted"/>
<dbReference type="PANTHER" id="PTHR22954:SF3">
    <property type="entry name" value="PROTEIN CBG08539"/>
    <property type="match status" value="1"/>
</dbReference>
<dbReference type="AlphaFoldDB" id="A0A9D4SU04"/>
<comment type="caution">
    <text evidence="2">The sequence shown here is derived from an EMBL/GenBank/DDBJ whole genome shotgun (WGS) entry which is preliminary data.</text>
</comment>
<dbReference type="VEuPathDB" id="VectorBase:RSAN_057519"/>